<dbReference type="EMBL" id="JAADJZ010000012">
    <property type="protein sequence ID" value="KAF2871211.1"/>
    <property type="molecule type" value="Genomic_DNA"/>
</dbReference>
<dbReference type="AlphaFoldDB" id="A0A7C8I905"/>
<evidence type="ECO:0000313" key="2">
    <source>
        <dbReference type="EMBL" id="KAF2871211.1"/>
    </source>
</evidence>
<organism evidence="2 3">
    <name type="scientific">Massariosphaeria phaeospora</name>
    <dbReference type="NCBI Taxonomy" id="100035"/>
    <lineage>
        <taxon>Eukaryota</taxon>
        <taxon>Fungi</taxon>
        <taxon>Dikarya</taxon>
        <taxon>Ascomycota</taxon>
        <taxon>Pezizomycotina</taxon>
        <taxon>Dothideomycetes</taxon>
        <taxon>Pleosporomycetidae</taxon>
        <taxon>Pleosporales</taxon>
        <taxon>Pleosporales incertae sedis</taxon>
        <taxon>Massariosphaeria</taxon>
    </lineage>
</organism>
<gene>
    <name evidence="2" type="ORF">BDV95DRAFT_629036</name>
</gene>
<keyword evidence="3" id="KW-1185">Reference proteome</keyword>
<name>A0A7C8I905_9PLEO</name>
<evidence type="ECO:0000313" key="3">
    <source>
        <dbReference type="Proteomes" id="UP000481861"/>
    </source>
</evidence>
<sequence>MTHCSFEERPVTSYAQDRASLFLSFAATVSADCTRSFLKAATGDYLAAWLDGNPAGVTAFAAQNLKYMENNIPLNVSTGTLSVPIKFDYNFSAHDTVRCAIITEIVAATDPHPYVIHTRMVFGKNDGKAELIESISWSVIPKDKQDTRAVVQAAGDAYFDRFGNTFVTVPWGPPCYRVEGGLSAAGILHNDTQFCEMEWPSTIIFPYRRYVGAEELGVVGMFIGFPGLDRTQGQSPMPDSHLFRVEGGKIKYSHTASSCVTAGCGLNETFGGGFEKRSVPVAPVRLRGIKPGKME</sequence>
<accession>A0A7C8I905</accession>
<dbReference type="OrthoDB" id="3515051at2759"/>
<evidence type="ECO:0000259" key="1">
    <source>
        <dbReference type="Pfam" id="PF26061"/>
    </source>
</evidence>
<comment type="caution">
    <text evidence="2">The sequence shown here is derived from an EMBL/GenBank/DDBJ whole genome shotgun (WGS) entry which is preliminary data.</text>
</comment>
<dbReference type="Pfam" id="PF26061">
    <property type="entry name" value="DUF8021"/>
    <property type="match status" value="1"/>
</dbReference>
<protein>
    <recommendedName>
        <fullName evidence="1">DUF8021 domain-containing protein</fullName>
    </recommendedName>
</protein>
<feature type="domain" description="DUF8021" evidence="1">
    <location>
        <begin position="144"/>
        <end position="256"/>
    </location>
</feature>
<dbReference type="Proteomes" id="UP000481861">
    <property type="component" value="Unassembled WGS sequence"/>
</dbReference>
<dbReference type="InterPro" id="IPR058334">
    <property type="entry name" value="DUF8021"/>
</dbReference>
<proteinExistence type="predicted"/>
<reference evidence="2 3" key="1">
    <citation type="submission" date="2020-01" db="EMBL/GenBank/DDBJ databases">
        <authorList>
            <consortium name="DOE Joint Genome Institute"/>
            <person name="Haridas S."/>
            <person name="Albert R."/>
            <person name="Binder M."/>
            <person name="Bloem J."/>
            <person name="Labutti K."/>
            <person name="Salamov A."/>
            <person name="Andreopoulos B."/>
            <person name="Baker S.E."/>
            <person name="Barry K."/>
            <person name="Bills G."/>
            <person name="Bluhm B.H."/>
            <person name="Cannon C."/>
            <person name="Castanera R."/>
            <person name="Culley D.E."/>
            <person name="Daum C."/>
            <person name="Ezra D."/>
            <person name="Gonzalez J.B."/>
            <person name="Henrissat B."/>
            <person name="Kuo A."/>
            <person name="Liang C."/>
            <person name="Lipzen A."/>
            <person name="Lutzoni F."/>
            <person name="Magnuson J."/>
            <person name="Mondo S."/>
            <person name="Nolan M."/>
            <person name="Ohm R."/>
            <person name="Pangilinan J."/>
            <person name="Park H.-J.H."/>
            <person name="Ramirez L."/>
            <person name="Alfaro M."/>
            <person name="Sun H."/>
            <person name="Tritt A."/>
            <person name="Yoshinaga Y."/>
            <person name="Zwiers L.-H.L."/>
            <person name="Turgeon B.G."/>
            <person name="Goodwin S.B."/>
            <person name="Spatafora J.W."/>
            <person name="Crous P.W."/>
            <person name="Grigoriev I.V."/>
        </authorList>
    </citation>
    <scope>NUCLEOTIDE SEQUENCE [LARGE SCALE GENOMIC DNA]</scope>
    <source>
        <strain evidence="2 3">CBS 611.86</strain>
    </source>
</reference>